<keyword evidence="2" id="KW-0813">Transport</keyword>
<proteinExistence type="predicted"/>
<dbReference type="GO" id="GO:0031267">
    <property type="term" value="F:small GTPase binding"/>
    <property type="evidence" value="ECO:0007669"/>
    <property type="project" value="InterPro"/>
</dbReference>
<dbReference type="eggNOG" id="KOG2274">
    <property type="taxonomic scope" value="Eukaryota"/>
</dbReference>
<dbReference type="OMA" id="NPDQYTI"/>
<evidence type="ECO:0000313" key="5">
    <source>
        <dbReference type="EMBL" id="KNC53048.1"/>
    </source>
</evidence>
<dbReference type="GeneID" id="25567826"/>
<sequence length="1307" mass="138897">MDVLAGHFQNIISGEAVSESEAALKQMCNEPGGWVVAVDVVALEVVVAVDVVVVNVVVVDVVADVIVADIIVADIIVADVIVADIIVADVTVADIIVADIIVADIIVAVDVVAVDVVADIILADVIVADIIVADIIVADIIVADIIVADVTVADIIVADIIVADIIVADVIVADIIVADVIVADIIVADIIVADIIVADIIVAVDVVADIIVADVTVADIIVADIIVADIIVADVIVADIIVADIIVADIIVADIIVADVIVADIIVADIIVADIIVADIIVADIIPLLTPSPSPHTGYAVTLAQIALSTETDPSYRMLASVLTRQAIEGHWTVHSRWYHPDNTVLGKEDKATLRELLPVGLADDLPRIRGMTAAAIAIMASHDWPQDWPSVFDDLVGALASGEPKVVHGTLRCLEDFARTMKEDHMENAIPMLAEPLLAVFSNESGAYTARDQMRAIKIYSSCLATLFHVKRADPNAAVSILGDSLPHFIEGAHAVLSLPDSPEDDCGLKIEAIRLVNLVMLRYTTECAELVGPCLPLVWHSLESGTSPYTAALQDGLPPPPRDSDGNVMGFEHQLCSLFEAVNIMASRETFRPALESSLSDLVSIIIVYAQLTDAQLSVWEDDPIQFVEDEDEMSVKRHSVRLAAVDLLAELLLESQTGEAFCMQVVLSLARAAAAHLATADELDAAGQADNAWRLREAVFYVMGRSSPELLALLASGDLDFDIGGFLEHVLLPVLQTTDNPYLLGRALWLASLFAHAVPAELAVAFVNATHACLAEDAALPVRVSATKSALALAGKMPKAALAEYVPGLITSLVSLAQEIGATYERPTVDDADDDATANEYSTLANSRNPILSIILDALVMLTKVDGDATASVEATSSVAVLESLAAVAFEPVFARLYKFIGSTLSSTGSVAADNIPRGCGFVAAVADIFLALVTVAPEPMPDDMGSLLGALLVQALSSPDSSLMQVACKILRLYIAKAPQHMQAQLGPNGESAMELVLTFISRLVSDDISEDGASLVGALIITLIKRAPDAVSSIMGQMLDSLLQRLATARYSPFIQSLVSVFALLISTQGAADILDLAAGISVGSTNGLKVLMSQWLEHELEFTGKYVSRLSLTSLASMLAPMASAIQTLTVRQEVIDLDAPVRTRRSAKQAGVTTKDVPVPIAIIRVFIGHLDSLNDDIESGLLGDDEDDDLSDFDDDLYEAAGLVFRDADSGKSPFQPSDSYMLSDAWNLGLDYDGLDDDNDEEYKDDPLMQIKIGEYLTAFLQAFAGQDPETFNRIMGFFNSHERALVEMAFNGKFAGH</sequence>
<accession>A0A0L0DNQ3</accession>
<dbReference type="RefSeq" id="XP_013754725.1">
    <property type="nucleotide sequence ID" value="XM_013899271.1"/>
</dbReference>
<evidence type="ECO:0000259" key="4">
    <source>
        <dbReference type="PROSITE" id="PS50166"/>
    </source>
</evidence>
<dbReference type="PANTHER" id="PTHR10997">
    <property type="entry name" value="IMPORTIN-7, 8, 11"/>
    <property type="match status" value="1"/>
</dbReference>
<comment type="subcellular location">
    <subcellularLocation>
        <location evidence="1">Nucleus</location>
    </subcellularLocation>
</comment>
<evidence type="ECO:0000256" key="1">
    <source>
        <dbReference type="ARBA" id="ARBA00004123"/>
    </source>
</evidence>
<dbReference type="Gene3D" id="1.25.10.10">
    <property type="entry name" value="Leucine-rich Repeat Variant"/>
    <property type="match status" value="1"/>
</dbReference>
<dbReference type="GO" id="GO:0005635">
    <property type="term" value="C:nuclear envelope"/>
    <property type="evidence" value="ECO:0007669"/>
    <property type="project" value="TreeGrafter"/>
</dbReference>
<dbReference type="InterPro" id="IPR011989">
    <property type="entry name" value="ARM-like"/>
</dbReference>
<dbReference type="PANTHER" id="PTHR10997:SF9">
    <property type="entry name" value="IMPORTIN-9"/>
    <property type="match status" value="1"/>
</dbReference>
<evidence type="ECO:0000313" key="6">
    <source>
        <dbReference type="Proteomes" id="UP000054408"/>
    </source>
</evidence>
<evidence type="ECO:0000256" key="3">
    <source>
        <dbReference type="ARBA" id="ARBA00023242"/>
    </source>
</evidence>
<reference evidence="5 6" key="1">
    <citation type="submission" date="2010-05" db="EMBL/GenBank/DDBJ databases">
        <title>The Genome Sequence of Thecamonas trahens ATCC 50062.</title>
        <authorList>
            <consortium name="The Broad Institute Genome Sequencing Platform"/>
            <person name="Russ C."/>
            <person name="Cuomo C."/>
            <person name="Shea T."/>
            <person name="Young S.K."/>
            <person name="Zeng Q."/>
            <person name="Koehrsen M."/>
            <person name="Haas B."/>
            <person name="Borodovsky M."/>
            <person name="Guigo R."/>
            <person name="Alvarado L."/>
            <person name="Berlin A."/>
            <person name="Bochicchio J."/>
            <person name="Borenstein D."/>
            <person name="Chapman S."/>
            <person name="Chen Z."/>
            <person name="Freedman E."/>
            <person name="Gellesch M."/>
            <person name="Goldberg J."/>
            <person name="Griggs A."/>
            <person name="Gujja S."/>
            <person name="Heilman E."/>
            <person name="Heiman D."/>
            <person name="Hepburn T."/>
            <person name="Howarth C."/>
            <person name="Jen D."/>
            <person name="Larson L."/>
            <person name="Mehta T."/>
            <person name="Park D."/>
            <person name="Pearson M."/>
            <person name="Roberts A."/>
            <person name="Saif S."/>
            <person name="Shenoy N."/>
            <person name="Sisk P."/>
            <person name="Stolte C."/>
            <person name="Sykes S."/>
            <person name="Thomson T."/>
            <person name="Walk T."/>
            <person name="White J."/>
            <person name="Yandava C."/>
            <person name="Burger G."/>
            <person name="Gray M.W."/>
            <person name="Holland P.W.H."/>
            <person name="King N."/>
            <person name="Lang F.B.F."/>
            <person name="Roger A.J."/>
            <person name="Ruiz-Trillo I."/>
            <person name="Lander E."/>
            <person name="Nusbaum C."/>
        </authorList>
    </citation>
    <scope>NUCLEOTIDE SEQUENCE [LARGE SCALE GENOMIC DNA]</scope>
    <source>
        <strain evidence="5 6">ATCC 50062</strain>
    </source>
</reference>
<gene>
    <name evidence="5" type="ORF">AMSG_09340</name>
</gene>
<dbReference type="GO" id="GO:0006606">
    <property type="term" value="P:protein import into nucleus"/>
    <property type="evidence" value="ECO:0007669"/>
    <property type="project" value="TreeGrafter"/>
</dbReference>
<evidence type="ECO:0000256" key="2">
    <source>
        <dbReference type="ARBA" id="ARBA00022448"/>
    </source>
</evidence>
<dbReference type="InterPro" id="IPR016024">
    <property type="entry name" value="ARM-type_fold"/>
</dbReference>
<dbReference type="EMBL" id="GL349478">
    <property type="protein sequence ID" value="KNC53048.1"/>
    <property type="molecule type" value="Genomic_DNA"/>
</dbReference>
<dbReference type="GO" id="GO:0005829">
    <property type="term" value="C:cytosol"/>
    <property type="evidence" value="ECO:0007669"/>
    <property type="project" value="TreeGrafter"/>
</dbReference>
<organism evidence="5 6">
    <name type="scientific">Thecamonas trahens ATCC 50062</name>
    <dbReference type="NCBI Taxonomy" id="461836"/>
    <lineage>
        <taxon>Eukaryota</taxon>
        <taxon>Apusozoa</taxon>
        <taxon>Apusomonadida</taxon>
        <taxon>Apusomonadidae</taxon>
        <taxon>Thecamonas</taxon>
    </lineage>
</organism>
<protein>
    <submittedName>
        <fullName evidence="5">Viral protein TPX</fullName>
    </submittedName>
</protein>
<name>A0A0L0DNQ3_THETB</name>
<dbReference type="STRING" id="461836.A0A0L0DNQ3"/>
<feature type="domain" description="Importin N-terminal" evidence="4">
    <location>
        <begin position="298"/>
        <end position="358"/>
    </location>
</feature>
<dbReference type="InterPro" id="IPR001494">
    <property type="entry name" value="Importin-beta_N"/>
</dbReference>
<dbReference type="Proteomes" id="UP000054408">
    <property type="component" value="Unassembled WGS sequence"/>
</dbReference>
<keyword evidence="3" id="KW-0539">Nucleus</keyword>
<dbReference type="SUPFAM" id="SSF48371">
    <property type="entry name" value="ARM repeat"/>
    <property type="match status" value="1"/>
</dbReference>
<dbReference type="PROSITE" id="PS50166">
    <property type="entry name" value="IMPORTIN_B_NT"/>
    <property type="match status" value="1"/>
</dbReference>
<keyword evidence="6" id="KW-1185">Reference proteome</keyword>
<dbReference type="OrthoDB" id="431626at2759"/>